<dbReference type="EnsemblMetazoa" id="CPIJ001902-RA">
    <property type="protein sequence ID" value="CPIJ001902-PA"/>
    <property type="gene ID" value="CPIJ001902"/>
</dbReference>
<protein>
    <submittedName>
        <fullName evidence="1 2">Uncharacterized protein</fullName>
    </submittedName>
</protein>
<keyword evidence="3" id="KW-1185">Reference proteome</keyword>
<dbReference type="HOGENOM" id="CLU_2910707_0_0_1"/>
<dbReference type="AlphaFoldDB" id="B0W4P5"/>
<reference evidence="1" key="1">
    <citation type="submission" date="2007-03" db="EMBL/GenBank/DDBJ databases">
        <title>Annotation of Culex pipiens quinquefasciatus.</title>
        <authorList>
            <consortium name="The Broad Institute Genome Sequencing Platform"/>
            <person name="Atkinson P.W."/>
            <person name="Hemingway J."/>
            <person name="Christensen B.M."/>
            <person name="Higgs S."/>
            <person name="Kodira C."/>
            <person name="Hannick L."/>
            <person name="Megy K."/>
            <person name="O'Leary S."/>
            <person name="Pearson M."/>
            <person name="Haas B.J."/>
            <person name="Mauceli E."/>
            <person name="Wortman J.R."/>
            <person name="Lee N.H."/>
            <person name="Guigo R."/>
            <person name="Stanke M."/>
            <person name="Alvarado L."/>
            <person name="Amedeo P."/>
            <person name="Antoine C.H."/>
            <person name="Arensburger P."/>
            <person name="Bidwell S.L."/>
            <person name="Crawford M."/>
            <person name="Camaro F."/>
            <person name="Devon K."/>
            <person name="Engels R."/>
            <person name="Hammond M."/>
            <person name="Howarth C."/>
            <person name="Koehrsen M."/>
            <person name="Lawson D."/>
            <person name="Montgomery P."/>
            <person name="Nene V."/>
            <person name="Nusbaum C."/>
            <person name="Puiu D."/>
            <person name="Romero-Severson J."/>
            <person name="Severson D.W."/>
            <person name="Shumway M."/>
            <person name="Sisk P."/>
            <person name="Stolte C."/>
            <person name="Zeng Q."/>
            <person name="Eisenstadt E."/>
            <person name="Fraser-Liggett C."/>
            <person name="Strausberg R."/>
            <person name="Galagan J."/>
            <person name="Birren B."/>
            <person name="Collins F.H."/>
        </authorList>
    </citation>
    <scope>NUCLEOTIDE SEQUENCE [LARGE SCALE GENOMIC DNA]</scope>
    <source>
        <strain evidence="1">JHB</strain>
    </source>
</reference>
<gene>
    <name evidence="2" type="primary">6033201</name>
    <name evidence="1" type="ORF">CpipJ_CPIJ001902</name>
</gene>
<dbReference type="VEuPathDB" id="VectorBase:CPIJ001902"/>
<dbReference type="EMBL" id="DS231838">
    <property type="protein sequence ID" value="EDS33890.1"/>
    <property type="molecule type" value="Genomic_DNA"/>
</dbReference>
<dbReference type="Proteomes" id="UP000002320">
    <property type="component" value="Unassembled WGS sequence"/>
</dbReference>
<evidence type="ECO:0000313" key="2">
    <source>
        <dbReference type="EnsemblMetazoa" id="CPIJ001902-PA"/>
    </source>
</evidence>
<organism>
    <name type="scientific">Culex quinquefasciatus</name>
    <name type="common">Southern house mosquito</name>
    <name type="synonym">Culex pungens</name>
    <dbReference type="NCBI Taxonomy" id="7176"/>
    <lineage>
        <taxon>Eukaryota</taxon>
        <taxon>Metazoa</taxon>
        <taxon>Ecdysozoa</taxon>
        <taxon>Arthropoda</taxon>
        <taxon>Hexapoda</taxon>
        <taxon>Insecta</taxon>
        <taxon>Pterygota</taxon>
        <taxon>Neoptera</taxon>
        <taxon>Endopterygota</taxon>
        <taxon>Diptera</taxon>
        <taxon>Nematocera</taxon>
        <taxon>Culicoidea</taxon>
        <taxon>Culicidae</taxon>
        <taxon>Culicinae</taxon>
        <taxon>Culicini</taxon>
        <taxon>Culex</taxon>
        <taxon>Culex</taxon>
    </lineage>
</organism>
<name>B0W4P5_CULQU</name>
<dbReference type="KEGG" id="cqu:CpipJ_CPIJ001902"/>
<proteinExistence type="predicted"/>
<evidence type="ECO:0000313" key="3">
    <source>
        <dbReference type="Proteomes" id="UP000002320"/>
    </source>
</evidence>
<feature type="non-terminal residue" evidence="1">
    <location>
        <position position="1"/>
    </location>
</feature>
<sequence length="62" mass="7217">RSTNAFFYVGLKFVSRVTFQFSRFNVDTEFLSKAVSSSPLLFLSIEQQCVTINRNNIYDNKK</sequence>
<reference evidence="2" key="2">
    <citation type="submission" date="2021-02" db="UniProtKB">
        <authorList>
            <consortium name="EnsemblMetazoa"/>
        </authorList>
    </citation>
    <scope>IDENTIFICATION</scope>
    <source>
        <strain evidence="2">JHB</strain>
    </source>
</reference>
<dbReference type="InParanoid" id="B0W4P5"/>
<accession>B0W4P5</accession>
<evidence type="ECO:0000313" key="1">
    <source>
        <dbReference type="EMBL" id="EDS33890.1"/>
    </source>
</evidence>